<dbReference type="AlphaFoldDB" id="B0VII8"/>
<gene>
    <name evidence="6" type="ordered locus">CLOAM1269</name>
</gene>
<dbReference type="CDD" id="cd03255">
    <property type="entry name" value="ABC_MJ0796_LolCDE_FtsE"/>
    <property type="match status" value="1"/>
</dbReference>
<dbReference type="EMBL" id="CU466930">
    <property type="protein sequence ID" value="CAO81129.1"/>
    <property type="molecule type" value="Genomic_DNA"/>
</dbReference>
<dbReference type="GO" id="GO:0005524">
    <property type="term" value="F:ATP binding"/>
    <property type="evidence" value="ECO:0007669"/>
    <property type="project" value="UniProtKB-KW"/>
</dbReference>
<dbReference type="InterPro" id="IPR015854">
    <property type="entry name" value="ABC_transpr_LolD-like"/>
</dbReference>
<dbReference type="InterPro" id="IPR027417">
    <property type="entry name" value="P-loop_NTPase"/>
</dbReference>
<dbReference type="RefSeq" id="WP_015424987.1">
    <property type="nucleotide sequence ID" value="NC_020449.1"/>
</dbReference>
<dbReference type="KEGG" id="caci:CLOAM1269"/>
<evidence type="ECO:0000313" key="6">
    <source>
        <dbReference type="EMBL" id="CAO81129.1"/>
    </source>
</evidence>
<keyword evidence="7" id="KW-1185">Reference proteome</keyword>
<dbReference type="HOGENOM" id="CLU_000604_1_22_0"/>
<reference evidence="6 7" key="1">
    <citation type="journal article" date="2008" name="J. Bacteriol.">
        <title>'Candidatus Cloacamonas acidaminovorans': genome sequence reconstruction provides a first glimpse of a new bacterial division.</title>
        <authorList>
            <person name="Pelletier E."/>
            <person name="Kreimeyer A."/>
            <person name="Bocs S."/>
            <person name="Rouy Z."/>
            <person name="Gyapay G."/>
            <person name="Chouari R."/>
            <person name="Riviere D."/>
            <person name="Ganesan A."/>
            <person name="Daegelen P."/>
            <person name="Sghir A."/>
            <person name="Cohen G.N."/>
            <person name="Medigue C."/>
            <person name="Weissenbach J."/>
            <person name="Le Paslier D."/>
        </authorList>
    </citation>
    <scope>NUCLEOTIDE SEQUENCE [LARGE SCALE GENOMIC DNA]</scope>
    <source>
        <strain evidence="7">Evry</strain>
    </source>
</reference>
<dbReference type="InterPro" id="IPR003439">
    <property type="entry name" value="ABC_transporter-like_ATP-bd"/>
</dbReference>
<dbReference type="InterPro" id="IPR003593">
    <property type="entry name" value="AAA+_ATPase"/>
</dbReference>
<dbReference type="SUPFAM" id="SSF52540">
    <property type="entry name" value="P-loop containing nucleoside triphosphate hydrolases"/>
    <property type="match status" value="1"/>
</dbReference>
<feature type="domain" description="ABC transporter" evidence="5">
    <location>
        <begin position="28"/>
        <end position="247"/>
    </location>
</feature>
<dbReference type="Gene3D" id="3.40.50.300">
    <property type="entry name" value="P-loop containing nucleotide triphosphate hydrolases"/>
    <property type="match status" value="1"/>
</dbReference>
<name>B0VII8_CLOAI</name>
<dbReference type="GO" id="GO:0016887">
    <property type="term" value="F:ATP hydrolysis activity"/>
    <property type="evidence" value="ECO:0007669"/>
    <property type="project" value="InterPro"/>
</dbReference>
<dbReference type="PANTHER" id="PTHR24220">
    <property type="entry name" value="IMPORT ATP-BINDING PROTEIN"/>
    <property type="match status" value="1"/>
</dbReference>
<evidence type="ECO:0000313" key="7">
    <source>
        <dbReference type="Proteomes" id="UP000002019"/>
    </source>
</evidence>
<comment type="similarity">
    <text evidence="4">Belongs to the ABC transporter superfamily. Macrolide exporter (TC 3.A.1.122) family.</text>
</comment>
<dbReference type="EC" id="3.6.3.28" evidence="6"/>
<dbReference type="InterPro" id="IPR017871">
    <property type="entry name" value="ABC_transporter-like_CS"/>
</dbReference>
<dbReference type="STRING" id="459349.CLOAM1269"/>
<accession>B0VII8</accession>
<evidence type="ECO:0000256" key="4">
    <source>
        <dbReference type="ARBA" id="ARBA00038388"/>
    </source>
</evidence>
<dbReference type="GO" id="GO:0098796">
    <property type="term" value="C:membrane protein complex"/>
    <property type="evidence" value="ECO:0007669"/>
    <property type="project" value="UniProtKB-ARBA"/>
</dbReference>
<evidence type="ECO:0000259" key="5">
    <source>
        <dbReference type="PROSITE" id="PS50893"/>
    </source>
</evidence>
<dbReference type="Pfam" id="PF00005">
    <property type="entry name" value="ABC_tran"/>
    <property type="match status" value="1"/>
</dbReference>
<proteinExistence type="inferred from homology"/>
<dbReference type="SMART" id="SM00382">
    <property type="entry name" value="AAA"/>
    <property type="match status" value="1"/>
</dbReference>
<evidence type="ECO:0000256" key="3">
    <source>
        <dbReference type="ARBA" id="ARBA00022840"/>
    </source>
</evidence>
<dbReference type="PANTHER" id="PTHR24220:SF689">
    <property type="entry name" value="LIPOPROTEIN-RELEASING SYSTEM ATP-BINDING PROTEIN LOLD"/>
    <property type="match status" value="1"/>
</dbReference>
<keyword evidence="6" id="KW-0378">Hydrolase</keyword>
<dbReference type="GO" id="GO:0005886">
    <property type="term" value="C:plasma membrane"/>
    <property type="evidence" value="ECO:0007669"/>
    <property type="project" value="TreeGrafter"/>
</dbReference>
<dbReference type="PROSITE" id="PS50893">
    <property type="entry name" value="ABC_TRANSPORTER_2"/>
    <property type="match status" value="1"/>
</dbReference>
<keyword evidence="3 6" id="KW-0067">ATP-binding</keyword>
<protein>
    <submittedName>
        <fullName evidence="6">ABC transporter, ATP-binding protein</fullName>
        <ecNumber evidence="6">3.6.3.28</ecNumber>
    </submittedName>
</protein>
<dbReference type="PROSITE" id="PS00211">
    <property type="entry name" value="ABC_TRANSPORTER_1"/>
    <property type="match status" value="1"/>
</dbReference>
<evidence type="ECO:0000256" key="1">
    <source>
        <dbReference type="ARBA" id="ARBA00022448"/>
    </source>
</evidence>
<dbReference type="InterPro" id="IPR017911">
    <property type="entry name" value="MacB-like_ATP-bd"/>
</dbReference>
<evidence type="ECO:0000256" key="2">
    <source>
        <dbReference type="ARBA" id="ARBA00022741"/>
    </source>
</evidence>
<organism evidence="6 7">
    <name type="scientific">Cloacimonas acidaminovorans (strain Evry)</name>
    <dbReference type="NCBI Taxonomy" id="459349"/>
    <lineage>
        <taxon>Bacteria</taxon>
        <taxon>Pseudomonadati</taxon>
        <taxon>Candidatus Cloacimonadota</taxon>
        <taxon>Candidatus Cloacimonadia</taxon>
        <taxon>Candidatus Cloacimonadales</taxon>
        <taxon>Candidatus Cloacimonadaceae</taxon>
        <taxon>Candidatus Cloacimonas</taxon>
    </lineage>
</organism>
<dbReference type="FunFam" id="3.40.50.300:FF:000032">
    <property type="entry name" value="Export ABC transporter ATP-binding protein"/>
    <property type="match status" value="1"/>
</dbReference>
<dbReference type="Proteomes" id="UP000002019">
    <property type="component" value="Chromosome"/>
</dbReference>
<dbReference type="eggNOG" id="COG1136">
    <property type="taxonomic scope" value="Bacteria"/>
</dbReference>
<keyword evidence="2" id="KW-0547">Nucleotide-binding</keyword>
<sequence>MNYCATHNGLYYEKAIVLFYKDFGMICLAGYDLCKSYTDSNQTINVLRKATLEVQESELVCITGKSGSGKSTLLHLLGLLDSPDSGKVMIGGNYVQSTMPEAASIRNLELGFVFQFHYLIEDLTAQENVALPMIISGVSHSKAIANAVSLLNELDLAERITHYPNQLSGGEQQRVALARALINNPKIVLADEPTGNLDPEHSNEIWDMILKLNQERGQTFVIVTHDVANASKAQVTYNLSEGKLEKR</sequence>
<keyword evidence="1" id="KW-0813">Transport</keyword>
<dbReference type="GO" id="GO:0022857">
    <property type="term" value="F:transmembrane transporter activity"/>
    <property type="evidence" value="ECO:0007669"/>
    <property type="project" value="TreeGrafter"/>
</dbReference>